<proteinExistence type="predicted"/>
<dbReference type="Proteomes" id="UP000887566">
    <property type="component" value="Unplaced"/>
</dbReference>
<name>A0A914V7X8_9BILA</name>
<comment type="cofactor">
    <cofactor evidence="1">
        <name>Mn(2+)</name>
        <dbReference type="ChEBI" id="CHEBI:29035"/>
    </cofactor>
</comment>
<evidence type="ECO:0000256" key="2">
    <source>
        <dbReference type="ARBA" id="ARBA00023211"/>
    </source>
</evidence>
<dbReference type="Gene3D" id="2.80.10.50">
    <property type="match status" value="1"/>
</dbReference>
<dbReference type="AlphaFoldDB" id="A0A914V7X8"/>
<organism evidence="4 5">
    <name type="scientific">Plectus sambesii</name>
    <dbReference type="NCBI Taxonomy" id="2011161"/>
    <lineage>
        <taxon>Eukaryota</taxon>
        <taxon>Metazoa</taxon>
        <taxon>Ecdysozoa</taxon>
        <taxon>Nematoda</taxon>
        <taxon>Chromadorea</taxon>
        <taxon>Plectida</taxon>
        <taxon>Plectina</taxon>
        <taxon>Plectoidea</taxon>
        <taxon>Plectidae</taxon>
        <taxon>Plectus</taxon>
    </lineage>
</organism>
<keyword evidence="4" id="KW-1185">Reference proteome</keyword>
<protein>
    <submittedName>
        <fullName evidence="5">Ricin B lectin domain-containing protein</fullName>
    </submittedName>
</protein>
<dbReference type="InterPro" id="IPR000772">
    <property type="entry name" value="Ricin_B_lectin"/>
</dbReference>
<evidence type="ECO:0000259" key="3">
    <source>
        <dbReference type="Pfam" id="PF00652"/>
    </source>
</evidence>
<feature type="domain" description="Ricin B lectin" evidence="3">
    <location>
        <begin position="1"/>
        <end position="69"/>
    </location>
</feature>
<accession>A0A914V7X8</accession>
<dbReference type="WBParaSite" id="PSAMB.scaffold16160size1394.g36821.t1">
    <property type="protein sequence ID" value="PSAMB.scaffold16160size1394.g36821.t1"/>
    <property type="gene ID" value="PSAMB.scaffold16160size1394.g36821"/>
</dbReference>
<evidence type="ECO:0000313" key="4">
    <source>
        <dbReference type="Proteomes" id="UP000887566"/>
    </source>
</evidence>
<evidence type="ECO:0000313" key="5">
    <source>
        <dbReference type="WBParaSite" id="PSAMB.scaffold16160size1394.g36821.t1"/>
    </source>
</evidence>
<dbReference type="Pfam" id="PF00652">
    <property type="entry name" value="Ricin_B_lectin"/>
    <property type="match status" value="1"/>
</dbReference>
<dbReference type="InterPro" id="IPR035992">
    <property type="entry name" value="Ricin_B-like_lectins"/>
</dbReference>
<keyword evidence="2" id="KW-0464">Manganese</keyword>
<dbReference type="SUPFAM" id="SSF50370">
    <property type="entry name" value="Ricin B-like lectins"/>
    <property type="match status" value="1"/>
</dbReference>
<evidence type="ECO:0000256" key="1">
    <source>
        <dbReference type="ARBA" id="ARBA00001936"/>
    </source>
</evidence>
<reference evidence="5" key="1">
    <citation type="submission" date="2022-11" db="UniProtKB">
        <authorList>
            <consortium name="WormBaseParasite"/>
        </authorList>
    </citation>
    <scope>IDENTIFICATION</scope>
</reference>
<sequence>MCFDVSRSSHHAPVVLFPCHNAQGNQEWRYRVDSKQLYHPVSGLCLDCDPERKEIYMSQCDDGIQSQKWIWQKMDANAVKKIQD</sequence>
<dbReference type="PROSITE" id="PS50231">
    <property type="entry name" value="RICIN_B_LECTIN"/>
    <property type="match status" value="1"/>
</dbReference>